<protein>
    <submittedName>
        <fullName evidence="1">Uncharacterized protein</fullName>
    </submittedName>
</protein>
<dbReference type="RefSeq" id="WP_068827142.1">
    <property type="nucleotide sequence ID" value="NZ_CP014224.1"/>
</dbReference>
<dbReference type="STRING" id="1790137.AXE80_10730"/>
<evidence type="ECO:0000313" key="1">
    <source>
        <dbReference type="EMBL" id="ANW96718.1"/>
    </source>
</evidence>
<dbReference type="EMBL" id="CP014224">
    <property type="protein sequence ID" value="ANW96718.1"/>
    <property type="molecule type" value="Genomic_DNA"/>
</dbReference>
<gene>
    <name evidence="1" type="ORF">AXE80_10730</name>
</gene>
<dbReference type="KEGG" id="wfu:AXE80_10730"/>
<organism evidence="1 2">
    <name type="scientific">Wenyingzhuangia fucanilytica</name>
    <dbReference type="NCBI Taxonomy" id="1790137"/>
    <lineage>
        <taxon>Bacteria</taxon>
        <taxon>Pseudomonadati</taxon>
        <taxon>Bacteroidota</taxon>
        <taxon>Flavobacteriia</taxon>
        <taxon>Flavobacteriales</taxon>
        <taxon>Flavobacteriaceae</taxon>
        <taxon>Wenyingzhuangia</taxon>
    </lineage>
</organism>
<dbReference type="Proteomes" id="UP000092967">
    <property type="component" value="Chromosome"/>
</dbReference>
<sequence>MNTEHSVNTGNVMLMSVSDCKHAKNKQGNIGFVTKYQYKINEGDTIIANSKEGTAVYKILKIESVKPATIKGFEYYKALAKRN</sequence>
<accession>A0A1B1Y7K4</accession>
<evidence type="ECO:0000313" key="2">
    <source>
        <dbReference type="Proteomes" id="UP000092967"/>
    </source>
</evidence>
<dbReference type="AlphaFoldDB" id="A0A1B1Y7K4"/>
<keyword evidence="2" id="KW-1185">Reference proteome</keyword>
<name>A0A1B1Y7K4_9FLAO</name>
<reference evidence="1 2" key="1">
    <citation type="submission" date="2016-02" db="EMBL/GenBank/DDBJ databases">
        <authorList>
            <person name="Wen L."/>
            <person name="He K."/>
            <person name="Yang H."/>
        </authorList>
    </citation>
    <scope>NUCLEOTIDE SEQUENCE [LARGE SCALE GENOMIC DNA]</scope>
    <source>
        <strain evidence="1 2">CZ1127</strain>
    </source>
</reference>
<proteinExistence type="predicted"/>